<dbReference type="EMBL" id="LR796659">
    <property type="protein sequence ID" value="CAB4157193.1"/>
    <property type="molecule type" value="Genomic_DNA"/>
</dbReference>
<sequence length="83" mass="9657">MKINLRVSYNDGNSKEVICSARDLVAFEEKFSRSVAKLESEFKLTDLLFLAWHSEKRTSATKKEFDNWLDEVDEIQVSDNDPK</sequence>
<gene>
    <name evidence="1" type="ORF">UFOVP688_7</name>
</gene>
<evidence type="ECO:0000313" key="1">
    <source>
        <dbReference type="EMBL" id="CAB4157193.1"/>
    </source>
</evidence>
<name>A0A6J5NE77_9CAUD</name>
<accession>A0A6J5NE77</accession>
<reference evidence="1" key="1">
    <citation type="submission" date="2020-04" db="EMBL/GenBank/DDBJ databases">
        <authorList>
            <person name="Chiriac C."/>
            <person name="Salcher M."/>
            <person name="Ghai R."/>
            <person name="Kavagutti S V."/>
        </authorList>
    </citation>
    <scope>NUCLEOTIDE SEQUENCE</scope>
</reference>
<proteinExistence type="predicted"/>
<organism evidence="1">
    <name type="scientific">uncultured Caudovirales phage</name>
    <dbReference type="NCBI Taxonomy" id="2100421"/>
    <lineage>
        <taxon>Viruses</taxon>
        <taxon>Duplodnaviria</taxon>
        <taxon>Heunggongvirae</taxon>
        <taxon>Uroviricota</taxon>
        <taxon>Caudoviricetes</taxon>
        <taxon>Peduoviridae</taxon>
        <taxon>Maltschvirus</taxon>
        <taxon>Maltschvirus maltsch</taxon>
    </lineage>
</organism>
<protein>
    <submittedName>
        <fullName evidence="1">Uncharacterized protein</fullName>
    </submittedName>
</protein>